<evidence type="ECO:0000259" key="2">
    <source>
        <dbReference type="Pfam" id="PF13799"/>
    </source>
</evidence>
<dbReference type="PANTHER" id="PTHR24637">
    <property type="entry name" value="COLLAGEN"/>
    <property type="match status" value="1"/>
</dbReference>
<dbReference type="PANTHER" id="PTHR24637:SF421">
    <property type="entry name" value="CUTICLE COLLAGEN DPY-2"/>
    <property type="match status" value="1"/>
</dbReference>
<gene>
    <name evidence="3" type="ORF">BBD40_09520</name>
</gene>
<dbReference type="InterPro" id="IPR008160">
    <property type="entry name" value="Collagen"/>
</dbReference>
<feature type="compositionally biased region" description="Low complexity" evidence="1">
    <location>
        <begin position="63"/>
        <end position="79"/>
    </location>
</feature>
<accession>A0ABX3JZ17</accession>
<dbReference type="InterPro" id="IPR025237">
    <property type="entry name" value="DUF4183"/>
</dbReference>
<dbReference type="Pfam" id="PF01391">
    <property type="entry name" value="Collagen"/>
    <property type="match status" value="1"/>
</dbReference>
<evidence type="ECO:0000313" key="4">
    <source>
        <dbReference type="Proteomes" id="UP000189059"/>
    </source>
</evidence>
<sequence length="255" mass="26527">MHKKRSRDKGQPTRHRKRGRRRTGVRKCRRSSLAGRGWSRSIFIPPVRQGFLGPQSVQGVHNGHGLAGADAPGGPPRLQGPGGPAGIPGPAGPPGEQGHAGNPGLLGPPGPPGPPGPAGLPGPPGIQGPPGPQGQRGIPGPQGPRGESGEVRLPGVVVTPNVMRYFYTTDTLVALDPPLVIPANQFTDDNGNAVTEWMEITSSGYSNLYINGMMQEGRIFSVTPDTLTLFSPGDVLLAGTPVILQVFQFSAQVVV</sequence>
<feature type="compositionally biased region" description="Basic residues" evidence="1">
    <location>
        <begin position="1"/>
        <end position="30"/>
    </location>
</feature>
<keyword evidence="4" id="KW-1185">Reference proteome</keyword>
<feature type="region of interest" description="Disordered" evidence="1">
    <location>
        <begin position="54"/>
        <end position="152"/>
    </location>
</feature>
<feature type="region of interest" description="Disordered" evidence="1">
    <location>
        <begin position="1"/>
        <end position="41"/>
    </location>
</feature>
<dbReference type="EMBL" id="MRVI01000001">
    <property type="protein sequence ID" value="OOC62072.1"/>
    <property type="molecule type" value="Genomic_DNA"/>
</dbReference>
<evidence type="ECO:0000313" key="3">
    <source>
        <dbReference type="EMBL" id="OOC62072.1"/>
    </source>
</evidence>
<dbReference type="Pfam" id="PF13799">
    <property type="entry name" value="DUF4183"/>
    <property type="match status" value="1"/>
</dbReference>
<organism evidence="3 4">
    <name type="scientific">Paenibacillus ihbetae</name>
    <dbReference type="NCBI Taxonomy" id="1870820"/>
    <lineage>
        <taxon>Bacteria</taxon>
        <taxon>Bacillati</taxon>
        <taxon>Bacillota</taxon>
        <taxon>Bacilli</taxon>
        <taxon>Bacillales</taxon>
        <taxon>Paenibacillaceae</taxon>
        <taxon>Paenibacillus</taxon>
    </lineage>
</organism>
<dbReference type="Proteomes" id="UP000189059">
    <property type="component" value="Unassembled WGS sequence"/>
</dbReference>
<protein>
    <recommendedName>
        <fullName evidence="2">DUF4183 domain-containing protein</fullName>
    </recommendedName>
</protein>
<feature type="domain" description="DUF4183" evidence="2">
    <location>
        <begin position="183"/>
        <end position="246"/>
    </location>
</feature>
<proteinExistence type="predicted"/>
<feature type="compositionally biased region" description="Pro residues" evidence="1">
    <location>
        <begin position="106"/>
        <end position="132"/>
    </location>
</feature>
<name>A0ABX3JZ17_9BACL</name>
<evidence type="ECO:0000256" key="1">
    <source>
        <dbReference type="SAM" id="MobiDB-lite"/>
    </source>
</evidence>
<reference evidence="3 4" key="1">
    <citation type="submission" date="2016-12" db="EMBL/GenBank/DDBJ databases">
        <title>Genome sequencing and description of Paenibacillus sp. nov. from high altitude lake in the Indian Trans- Himalayas.</title>
        <authorList>
            <person name="Kiran S."/>
            <person name="Swarnkar M.K."/>
            <person name="Rana A."/>
            <person name="Tewari R."/>
            <person name="Gulati A."/>
        </authorList>
    </citation>
    <scope>NUCLEOTIDE SEQUENCE [LARGE SCALE GENOMIC DNA]</scope>
    <source>
        <strain evidence="3 4">IHBB 9951</strain>
    </source>
</reference>
<comment type="caution">
    <text evidence="3">The sequence shown here is derived from an EMBL/GenBank/DDBJ whole genome shotgun (WGS) entry which is preliminary data.</text>
</comment>
<feature type="compositionally biased region" description="Low complexity" evidence="1">
    <location>
        <begin position="94"/>
        <end position="105"/>
    </location>
</feature>